<dbReference type="Pfam" id="PF13520">
    <property type="entry name" value="AA_permease_2"/>
    <property type="match status" value="1"/>
</dbReference>
<keyword evidence="5 6" id="KW-0472">Membrane</keyword>
<feature type="transmembrane region" description="Helical" evidence="6">
    <location>
        <begin position="288"/>
        <end position="313"/>
    </location>
</feature>
<evidence type="ECO:0000256" key="1">
    <source>
        <dbReference type="ARBA" id="ARBA00004651"/>
    </source>
</evidence>
<accession>A0A0D5XZW1</accession>
<feature type="transmembrane region" description="Helical" evidence="6">
    <location>
        <begin position="238"/>
        <end position="268"/>
    </location>
</feature>
<feature type="transmembrane region" description="Helical" evidence="6">
    <location>
        <begin position="426"/>
        <end position="443"/>
    </location>
</feature>
<dbReference type="Proteomes" id="UP000032748">
    <property type="component" value="Chromosome"/>
</dbReference>
<keyword evidence="2" id="KW-1003">Cell membrane</keyword>
<dbReference type="PIRSF" id="PIRSF006060">
    <property type="entry name" value="AA_transporter"/>
    <property type="match status" value="1"/>
</dbReference>
<dbReference type="GO" id="GO:0022857">
    <property type="term" value="F:transmembrane transporter activity"/>
    <property type="evidence" value="ECO:0007669"/>
    <property type="project" value="InterPro"/>
</dbReference>
<evidence type="ECO:0000256" key="5">
    <source>
        <dbReference type="ARBA" id="ARBA00023136"/>
    </source>
</evidence>
<reference evidence="7 8" key="1">
    <citation type="journal article" date="2015" name="Mol. Plant Microbe Interact.">
        <title>Comparative Genomic Analysis of Pseudomonas chlororaphis PCL1606 Reveals New Insight into Antifungal Compounds Involved in Biocontrol.</title>
        <authorList>
            <person name="Calderon C.E."/>
            <person name="Ramos C."/>
            <person name="de Vicente A."/>
            <person name="Cazorla F.M."/>
        </authorList>
    </citation>
    <scope>NUCLEOTIDE SEQUENCE [LARGE SCALE GENOMIC DNA]</scope>
    <source>
        <strain evidence="7 8">PCL1606</strain>
    </source>
</reference>
<feature type="transmembrane region" description="Helical" evidence="6">
    <location>
        <begin position="197"/>
        <end position="217"/>
    </location>
</feature>
<gene>
    <name evidence="7" type="ORF">PCL1606_28260</name>
</gene>
<feature type="transmembrane region" description="Helical" evidence="6">
    <location>
        <begin position="87"/>
        <end position="107"/>
    </location>
</feature>
<feature type="transmembrane region" description="Helical" evidence="6">
    <location>
        <begin position="365"/>
        <end position="388"/>
    </location>
</feature>
<feature type="transmembrane region" description="Helical" evidence="6">
    <location>
        <begin position="20"/>
        <end position="42"/>
    </location>
</feature>
<dbReference type="AlphaFoldDB" id="A0A0D5XZW1"/>
<keyword evidence="4 6" id="KW-1133">Transmembrane helix</keyword>
<dbReference type="PATRIC" id="fig|587753.10.peg.2820"/>
<dbReference type="RefSeq" id="WP_045882865.1">
    <property type="nucleotide sequence ID" value="NZ_CP011110.1"/>
</dbReference>
<dbReference type="PANTHER" id="PTHR42770:SF7">
    <property type="entry name" value="MEMBRANE PROTEIN"/>
    <property type="match status" value="1"/>
</dbReference>
<name>A0A0D5XZW1_9PSED</name>
<dbReference type="PANTHER" id="PTHR42770">
    <property type="entry name" value="AMINO ACID TRANSPORTER-RELATED"/>
    <property type="match status" value="1"/>
</dbReference>
<proteinExistence type="predicted"/>
<dbReference type="OrthoDB" id="6743928at2"/>
<evidence type="ECO:0000313" key="7">
    <source>
        <dbReference type="EMBL" id="AKA24277.1"/>
    </source>
</evidence>
<evidence type="ECO:0000256" key="6">
    <source>
        <dbReference type="SAM" id="Phobius"/>
    </source>
</evidence>
<evidence type="ECO:0000256" key="2">
    <source>
        <dbReference type="ARBA" id="ARBA00022475"/>
    </source>
</evidence>
<feature type="transmembrane region" description="Helical" evidence="6">
    <location>
        <begin position="48"/>
        <end position="67"/>
    </location>
</feature>
<sequence>MSSRCAPEGALKPTLSVFDVVAITVSGVTPASSVFVIAPFAIHQAGSGVFLAFVMAGLLALMFAFCYAELGRAHNSAGGEYVYAKRVFGGMAGYATFLTVLVMLLFIPPVLATGAATYLNNALGTGFDAQTVALVIVICSYALGILNIKLNAWITGTCLLLEVGALLVIVFLGFGNASQPASILLQPQIVENGVLHLAPWALVIGAVGIGLFSYNGYGPAVLLAEDMKCKGQGVHKAVLWSLVLVVIIELVPLTALLIGAPSLGAMLASPDPIGYLLTSHGNETLSRVVSAGIFLSVFNAIVAIVIQIGRVVFSSGRDALWTPGINRLFTRIHPRWDSPWLATLFLAVPSAVLSFSSNLADLTSFSVLLIMLVYLIVALSALMSRVLLRDRAHPYRMPLWPLPALLAVLGAGYLLFNLFLDASLRDILVIVGLLALSVILYGTNGRFSPAFQKL</sequence>
<evidence type="ECO:0000256" key="4">
    <source>
        <dbReference type="ARBA" id="ARBA00022989"/>
    </source>
</evidence>
<evidence type="ECO:0000313" key="8">
    <source>
        <dbReference type="Proteomes" id="UP000032748"/>
    </source>
</evidence>
<dbReference type="Gene3D" id="1.20.1740.10">
    <property type="entry name" value="Amino acid/polyamine transporter I"/>
    <property type="match status" value="1"/>
</dbReference>
<feature type="transmembrane region" description="Helical" evidence="6">
    <location>
        <begin position="127"/>
        <end position="146"/>
    </location>
</feature>
<dbReference type="KEGG" id="pcz:PCL1606_28260"/>
<comment type="subcellular location">
    <subcellularLocation>
        <location evidence="1">Cell membrane</location>
        <topology evidence="1">Multi-pass membrane protein</topology>
    </subcellularLocation>
</comment>
<dbReference type="GO" id="GO:0005886">
    <property type="term" value="C:plasma membrane"/>
    <property type="evidence" value="ECO:0007669"/>
    <property type="project" value="UniProtKB-SubCell"/>
</dbReference>
<dbReference type="EMBL" id="CP011110">
    <property type="protein sequence ID" value="AKA24277.1"/>
    <property type="molecule type" value="Genomic_DNA"/>
</dbReference>
<feature type="transmembrane region" description="Helical" evidence="6">
    <location>
        <begin position="158"/>
        <end position="177"/>
    </location>
</feature>
<keyword evidence="3 6" id="KW-0812">Transmembrane</keyword>
<feature type="transmembrane region" description="Helical" evidence="6">
    <location>
        <begin position="400"/>
        <end position="420"/>
    </location>
</feature>
<evidence type="ECO:0000256" key="3">
    <source>
        <dbReference type="ARBA" id="ARBA00022692"/>
    </source>
</evidence>
<dbReference type="InterPro" id="IPR002293">
    <property type="entry name" value="AA/rel_permease1"/>
</dbReference>
<organism evidence="7 8">
    <name type="scientific">Pseudomonas chlororaphis</name>
    <dbReference type="NCBI Taxonomy" id="587753"/>
    <lineage>
        <taxon>Bacteria</taxon>
        <taxon>Pseudomonadati</taxon>
        <taxon>Pseudomonadota</taxon>
        <taxon>Gammaproteobacteria</taxon>
        <taxon>Pseudomonadales</taxon>
        <taxon>Pseudomonadaceae</taxon>
        <taxon>Pseudomonas</taxon>
    </lineage>
</organism>
<protein>
    <submittedName>
        <fullName evidence="7">Amino acid permease</fullName>
    </submittedName>
</protein>
<dbReference type="InterPro" id="IPR050367">
    <property type="entry name" value="APC_superfamily"/>
</dbReference>